<name>A0A061SI90_9CHLO</name>
<feature type="region of interest" description="Disordered" evidence="1">
    <location>
        <begin position="1"/>
        <end position="25"/>
    </location>
</feature>
<dbReference type="PANTHER" id="PTHR40861">
    <property type="entry name" value="DUF2183 DOMAIN-CONTAINING PROTEIN"/>
    <property type="match status" value="1"/>
</dbReference>
<gene>
    <name evidence="2" type="ORF">TSPGSL018_23921</name>
    <name evidence="3" type="ORF">TSPGSL018_4938</name>
</gene>
<dbReference type="PANTHER" id="PTHR40861:SF1">
    <property type="entry name" value="PHOSPHATIDATE PHOSPHATASE APP1 CATALYTIC DOMAIN-CONTAINING PROTEIN"/>
    <property type="match status" value="1"/>
</dbReference>
<accession>A0A061SI90</accession>
<feature type="region of interest" description="Disordered" evidence="1">
    <location>
        <begin position="325"/>
        <end position="344"/>
    </location>
</feature>
<organism evidence="3">
    <name type="scientific">Tetraselmis sp. GSL018</name>
    <dbReference type="NCBI Taxonomy" id="582737"/>
    <lineage>
        <taxon>Eukaryota</taxon>
        <taxon>Viridiplantae</taxon>
        <taxon>Chlorophyta</taxon>
        <taxon>core chlorophytes</taxon>
        <taxon>Chlorodendrophyceae</taxon>
        <taxon>Chlorodendrales</taxon>
        <taxon>Chlorodendraceae</taxon>
        <taxon>Tetraselmis</taxon>
    </lineage>
</organism>
<evidence type="ECO:0000313" key="2">
    <source>
        <dbReference type="EMBL" id="JAC62228.1"/>
    </source>
</evidence>
<keyword evidence="3" id="KW-0808">Transferase</keyword>
<feature type="compositionally biased region" description="Basic and acidic residues" evidence="1">
    <location>
        <begin position="1"/>
        <end position="11"/>
    </location>
</feature>
<dbReference type="AlphaFoldDB" id="A0A061SI90"/>
<evidence type="ECO:0000256" key="1">
    <source>
        <dbReference type="SAM" id="MobiDB-lite"/>
    </source>
</evidence>
<proteinExistence type="predicted"/>
<dbReference type="EMBL" id="GBEZ01002272">
    <property type="protein sequence ID" value="JAC82764.1"/>
    <property type="molecule type" value="Transcribed_RNA"/>
</dbReference>
<reference evidence="3" key="1">
    <citation type="submission" date="2014-05" db="EMBL/GenBank/DDBJ databases">
        <title>The transcriptome of the halophilic microalga Tetraselmis sp. GSL018 isolated from the Great Salt Lake, Utah.</title>
        <authorList>
            <person name="Jinkerson R.E."/>
            <person name="D'Adamo S."/>
            <person name="Posewitz M.C."/>
        </authorList>
    </citation>
    <scope>NUCLEOTIDE SEQUENCE</scope>
    <source>
        <strain evidence="3">GSL018</strain>
    </source>
</reference>
<feature type="compositionally biased region" description="Polar residues" evidence="1">
    <location>
        <begin position="330"/>
        <end position="339"/>
    </location>
</feature>
<sequence>MNFSSDRHEGEAGPSSEPGKRRSSLRSSPTAFWSQIGLAKHLAHCRQADDRLRNRISWRTELFQEVLWRTRRWTLFQQKKKRHHDIVNEIIRSASVAEINEVFLSVDCERFWRVFNKDTFELLKTRLPDFGVPARAALLVGLIKTKGVLHSWWVSWVRDVFLETRGEELTLLKNMVDSGGDYQNLYKHIYKDLRVLPQNIVARRAILEHIQTEGLRTRRERQANLHKRPRIKIVSDIDDTLWSSGGRYPAGIDSRFPKGVIYPGVLALFREIIHDSGSWQRAHRIDEILSRCKSLCRSCDVNEEPQPTKPRKFSILRSFGEHEGRPRNLGVSTGSTTMPASHPYPRAESFSRLLSRRSFDSQHFRRQWRYQALLGREDPELEAHEGVCDFDLDAKNSGEIADLLPLRRGDSDSALEATDLEAENQEADASIWCRVPGFFECYCASEDETLSEIRTQMAHHLTVPERSIGQIHVDYSEIDQHFNTDCSLMFLSARPGIPRTRGFLERQVYKRFRDLYRNNQLFTMPTLLPGSLSAGLKAIGMQIREAFSKRLPLSSVTSAWIPVGFQKMIAFRNFAALYPEYDFVFFGDNGQADMYLCDRLMWEPPVEDIADVETSQGHPTDAPPSRSSLGYSNVLVAFIHKVHNSSKLTLRSDFRSRARDSCWQCRRRTRVFETYVGAAVQAAEEGLLSLRGLRAVGSEAIEDFYRLLGRSVVRGAFATWRRKKAAGLREALNLDLEAANELLPQDSQLPLLVSVAEWERALNLDVAAA</sequence>
<evidence type="ECO:0000313" key="3">
    <source>
        <dbReference type="EMBL" id="JAC82764.1"/>
    </source>
</evidence>
<dbReference type="EMBL" id="GBEZ01024795">
    <property type="protein sequence ID" value="JAC62228.1"/>
    <property type="molecule type" value="Transcribed_RNA"/>
</dbReference>
<dbReference type="GO" id="GO:0016301">
    <property type="term" value="F:kinase activity"/>
    <property type="evidence" value="ECO:0007669"/>
    <property type="project" value="UniProtKB-KW"/>
</dbReference>
<protein>
    <submittedName>
        <fullName evidence="3">Conserved protein with diacylglycerol kinase catalytic domain protein</fullName>
    </submittedName>
</protein>
<keyword evidence="3" id="KW-0418">Kinase</keyword>